<dbReference type="InterPro" id="IPR009003">
    <property type="entry name" value="Peptidase_S1_PA"/>
</dbReference>
<dbReference type="InterPro" id="IPR014219">
    <property type="entry name" value="SpoIVB"/>
</dbReference>
<reference evidence="3" key="1">
    <citation type="submission" date="2020-10" db="EMBL/GenBank/DDBJ databases">
        <authorList>
            <person name="Gilroy R."/>
        </authorList>
    </citation>
    <scope>NUCLEOTIDE SEQUENCE</scope>
    <source>
        <strain evidence="3">CHK195-11698</strain>
    </source>
</reference>
<evidence type="ECO:0000256" key="1">
    <source>
        <dbReference type="SAM" id="SignalP"/>
    </source>
</evidence>
<dbReference type="Gene3D" id="2.30.42.10">
    <property type="match status" value="1"/>
</dbReference>
<name>A0A9D1L1N9_9FIRM</name>
<proteinExistence type="predicted"/>
<dbReference type="EMBL" id="DVMJ01000080">
    <property type="protein sequence ID" value="HIU14291.1"/>
    <property type="molecule type" value="Genomic_DNA"/>
</dbReference>
<dbReference type="Pfam" id="PF05580">
    <property type="entry name" value="Peptidase_S55"/>
    <property type="match status" value="1"/>
</dbReference>
<accession>A0A9D1L1N9</accession>
<dbReference type="GO" id="GO:0016787">
    <property type="term" value="F:hydrolase activity"/>
    <property type="evidence" value="ECO:0007669"/>
    <property type="project" value="UniProtKB-KW"/>
</dbReference>
<keyword evidence="3" id="KW-0378">Hydrolase</keyword>
<dbReference type="SUPFAM" id="SSF50156">
    <property type="entry name" value="PDZ domain-like"/>
    <property type="match status" value="1"/>
</dbReference>
<dbReference type="EC" id="3.4.21.116" evidence="3"/>
<feature type="chain" id="PRO_5038495814" evidence="1">
    <location>
        <begin position="24"/>
        <end position="336"/>
    </location>
</feature>
<protein>
    <submittedName>
        <fullName evidence="3">SpoIVB peptidase</fullName>
        <ecNumber evidence="3">3.4.21.116</ecNumber>
    </submittedName>
</protein>
<dbReference type="PROSITE" id="PS51494">
    <property type="entry name" value="SPOIVB"/>
    <property type="match status" value="1"/>
</dbReference>
<reference evidence="3" key="2">
    <citation type="journal article" date="2021" name="PeerJ">
        <title>Extensive microbial diversity within the chicken gut microbiome revealed by metagenomics and culture.</title>
        <authorList>
            <person name="Gilroy R."/>
            <person name="Ravi A."/>
            <person name="Getino M."/>
            <person name="Pursley I."/>
            <person name="Horton D.L."/>
            <person name="Alikhan N.F."/>
            <person name="Baker D."/>
            <person name="Gharbi K."/>
            <person name="Hall N."/>
            <person name="Watson M."/>
            <person name="Adriaenssens E.M."/>
            <person name="Foster-Nyarko E."/>
            <person name="Jarju S."/>
            <person name="Secka A."/>
            <person name="Antonio M."/>
            <person name="Oren A."/>
            <person name="Chaudhuri R.R."/>
            <person name="La Ragione R."/>
            <person name="Hildebrand F."/>
            <person name="Pallen M.J."/>
        </authorList>
    </citation>
    <scope>NUCLEOTIDE SEQUENCE</scope>
    <source>
        <strain evidence="3">CHK195-11698</strain>
    </source>
</reference>
<keyword evidence="1" id="KW-0732">Signal</keyword>
<dbReference type="AlphaFoldDB" id="A0A9D1L1N9"/>
<feature type="signal peptide" evidence="1">
    <location>
        <begin position="1"/>
        <end position="23"/>
    </location>
</feature>
<dbReference type="InterPro" id="IPR036034">
    <property type="entry name" value="PDZ_sf"/>
</dbReference>
<evidence type="ECO:0000313" key="3">
    <source>
        <dbReference type="EMBL" id="HIU14291.1"/>
    </source>
</evidence>
<dbReference type="SUPFAM" id="SSF50494">
    <property type="entry name" value="Trypsin-like serine proteases"/>
    <property type="match status" value="1"/>
</dbReference>
<comment type="caution">
    <text evidence="3">The sequence shown here is derived from an EMBL/GenBank/DDBJ whole genome shotgun (WGS) entry which is preliminary data.</text>
</comment>
<organism evidence="3 4">
    <name type="scientific">Candidatus Fimiplasma intestinipullorum</name>
    <dbReference type="NCBI Taxonomy" id="2840825"/>
    <lineage>
        <taxon>Bacteria</taxon>
        <taxon>Bacillati</taxon>
        <taxon>Bacillota</taxon>
        <taxon>Clostridia</taxon>
        <taxon>Eubacteriales</taxon>
        <taxon>Candidatus Fimiplasma</taxon>
    </lineage>
</organism>
<dbReference type="Proteomes" id="UP000824175">
    <property type="component" value="Unassembled WGS sequence"/>
</dbReference>
<feature type="domain" description="Peptidase S55" evidence="2">
    <location>
        <begin position="107"/>
        <end position="336"/>
    </location>
</feature>
<evidence type="ECO:0000313" key="4">
    <source>
        <dbReference type="Proteomes" id="UP000824175"/>
    </source>
</evidence>
<dbReference type="InterPro" id="IPR008763">
    <property type="entry name" value="Peptidase_S55"/>
</dbReference>
<gene>
    <name evidence="3" type="primary">spoIVB</name>
    <name evidence="3" type="ORF">IAD15_09510</name>
</gene>
<evidence type="ECO:0000259" key="2">
    <source>
        <dbReference type="PROSITE" id="PS51494"/>
    </source>
</evidence>
<sequence length="336" mass="36878">MKKIFFALFLPISFCLNLVWAQAKDLIPGGEAIGVVLHYDGILVTGTYTFESAEKTIDPLVQDIQPGDLIVKCENESVTSNEALVALLADHIPASNTLNLTLIRDGTELERQLQVAYDASSQSFKTGLYIQDNLSGIGTITYYDPENKTYGALGHQMIDEQSGQTMSPESGTAFEAYIVNVEPSRDGNPGKKIGRIEKTAHLGDVALNNQFGIYGHYTSLIKQDVTTLPTASRDEIHLGTAEIWTVLDGKKVEAFQIELTELKKQDEQEVKSLTFKVTDERLLEATNGIIQGMSGSPIIQDGKIVGAVTHVSTNHVDMGYGLYIDWMLEESGQMIE</sequence>
<dbReference type="NCBIfam" id="TIGR02860">
    <property type="entry name" value="spore_IV_B"/>
    <property type="match status" value="1"/>
</dbReference>